<feature type="transmembrane region" description="Helical" evidence="1">
    <location>
        <begin position="26"/>
        <end position="47"/>
    </location>
</feature>
<keyword evidence="1" id="KW-0812">Transmembrane</keyword>
<accession>A0AAD9UZA1</accession>
<reference evidence="2" key="2">
    <citation type="journal article" date="2023" name="Science">
        <title>Genomic signatures of disease resistance in endangered staghorn corals.</title>
        <authorList>
            <person name="Vollmer S.V."/>
            <person name="Selwyn J.D."/>
            <person name="Despard B.A."/>
            <person name="Roesel C.L."/>
        </authorList>
    </citation>
    <scope>NUCLEOTIDE SEQUENCE</scope>
    <source>
        <strain evidence="2">K2</strain>
    </source>
</reference>
<evidence type="ECO:0000313" key="3">
    <source>
        <dbReference type="Proteomes" id="UP001249851"/>
    </source>
</evidence>
<name>A0AAD9UZA1_ACRCE</name>
<gene>
    <name evidence="2" type="ORF">P5673_022854</name>
</gene>
<dbReference type="EMBL" id="JARQWQ010000062">
    <property type="protein sequence ID" value="KAK2555514.1"/>
    <property type="molecule type" value="Genomic_DNA"/>
</dbReference>
<sequence length="138" mass="15992">MKSLPDLSKKSRRFSRFGENFMRETIYFTVSIVFDNNLQFFVVSFGLKLSINKKGKNLESHRLWRQIVSLIPTDAEKVLKVIINQHFSIEEAIQDAENRKCLKGLRGVMEEQLSLNWPAINEKFDSLVSAEALLPFAR</sequence>
<protein>
    <submittedName>
        <fullName evidence="2">Uncharacterized protein</fullName>
    </submittedName>
</protein>
<proteinExistence type="predicted"/>
<organism evidence="2 3">
    <name type="scientific">Acropora cervicornis</name>
    <name type="common">Staghorn coral</name>
    <dbReference type="NCBI Taxonomy" id="6130"/>
    <lineage>
        <taxon>Eukaryota</taxon>
        <taxon>Metazoa</taxon>
        <taxon>Cnidaria</taxon>
        <taxon>Anthozoa</taxon>
        <taxon>Hexacorallia</taxon>
        <taxon>Scleractinia</taxon>
        <taxon>Astrocoeniina</taxon>
        <taxon>Acroporidae</taxon>
        <taxon>Acropora</taxon>
    </lineage>
</organism>
<keyword evidence="3" id="KW-1185">Reference proteome</keyword>
<evidence type="ECO:0000313" key="2">
    <source>
        <dbReference type="EMBL" id="KAK2555514.1"/>
    </source>
</evidence>
<reference evidence="2" key="1">
    <citation type="journal article" date="2023" name="G3 (Bethesda)">
        <title>Whole genome assembly and annotation of the endangered Caribbean coral Acropora cervicornis.</title>
        <authorList>
            <person name="Selwyn J.D."/>
            <person name="Vollmer S.V."/>
        </authorList>
    </citation>
    <scope>NUCLEOTIDE SEQUENCE</scope>
    <source>
        <strain evidence="2">K2</strain>
    </source>
</reference>
<dbReference type="Proteomes" id="UP001249851">
    <property type="component" value="Unassembled WGS sequence"/>
</dbReference>
<comment type="caution">
    <text evidence="2">The sequence shown here is derived from an EMBL/GenBank/DDBJ whole genome shotgun (WGS) entry which is preliminary data.</text>
</comment>
<keyword evidence="1" id="KW-1133">Transmembrane helix</keyword>
<evidence type="ECO:0000256" key="1">
    <source>
        <dbReference type="SAM" id="Phobius"/>
    </source>
</evidence>
<dbReference type="AlphaFoldDB" id="A0AAD9UZA1"/>
<keyword evidence="1" id="KW-0472">Membrane</keyword>